<dbReference type="NCBIfam" id="TIGR00487">
    <property type="entry name" value="IF-2"/>
    <property type="match status" value="1"/>
</dbReference>
<keyword evidence="5 8" id="KW-0648">Protein biosynthesis</keyword>
<evidence type="ECO:0000256" key="6">
    <source>
        <dbReference type="ARBA" id="ARBA00023134"/>
    </source>
</evidence>
<dbReference type="InterPro" id="IPR006847">
    <property type="entry name" value="IF2_N"/>
</dbReference>
<dbReference type="STRING" id="213810.RUM_04360"/>
<dbReference type="Gene3D" id="2.40.30.10">
    <property type="entry name" value="Translation factors"/>
    <property type="match status" value="2"/>
</dbReference>
<dbReference type="GeneID" id="83155266"/>
<dbReference type="Proteomes" id="UP000007054">
    <property type="component" value="Chromosome"/>
</dbReference>
<dbReference type="InterPro" id="IPR000178">
    <property type="entry name" value="TF_IF2_bacterial-like"/>
</dbReference>
<accession>D4LAM3</accession>
<keyword evidence="13" id="KW-1185">Reference proteome</keyword>
<reference evidence="12" key="2">
    <citation type="submission" date="2010-03" db="EMBL/GenBank/DDBJ databases">
        <authorList>
            <person name="Pajon A."/>
        </authorList>
    </citation>
    <scope>NUCLEOTIDE SEQUENCE</scope>
    <source>
        <strain evidence="12">Type strain: 18P13</strain>
    </source>
</reference>
<dbReference type="PATRIC" id="fig|213810.4.peg.346"/>
<evidence type="ECO:0000313" key="13">
    <source>
        <dbReference type="Proteomes" id="UP000007054"/>
    </source>
</evidence>
<dbReference type="CDD" id="cd01887">
    <property type="entry name" value="IF2_eIF5B"/>
    <property type="match status" value="1"/>
</dbReference>
<dbReference type="SUPFAM" id="SSF52156">
    <property type="entry name" value="Initiation factor IF2/eIF5b, domain 3"/>
    <property type="match status" value="1"/>
</dbReference>
<evidence type="ECO:0000256" key="5">
    <source>
        <dbReference type="ARBA" id="ARBA00022917"/>
    </source>
</evidence>
<feature type="compositionally biased region" description="Low complexity" evidence="10">
    <location>
        <begin position="172"/>
        <end position="190"/>
    </location>
</feature>
<dbReference type="CDD" id="cd03692">
    <property type="entry name" value="mtIF2_IVc"/>
    <property type="match status" value="1"/>
</dbReference>
<feature type="domain" description="Tr-type G" evidence="11">
    <location>
        <begin position="361"/>
        <end position="530"/>
    </location>
</feature>
<dbReference type="InterPro" id="IPR023115">
    <property type="entry name" value="TIF_IF2_dom3"/>
</dbReference>
<gene>
    <name evidence="8" type="primary">infB</name>
    <name evidence="12" type="ordered locus">RUM_04360</name>
</gene>
<evidence type="ECO:0000256" key="9">
    <source>
        <dbReference type="RuleBase" id="RU000644"/>
    </source>
</evidence>
<dbReference type="HAMAP" id="MF_00100_B">
    <property type="entry name" value="IF_2_B"/>
    <property type="match status" value="1"/>
</dbReference>
<evidence type="ECO:0000256" key="10">
    <source>
        <dbReference type="SAM" id="MobiDB-lite"/>
    </source>
</evidence>
<evidence type="ECO:0000256" key="7">
    <source>
        <dbReference type="ARBA" id="ARBA00025162"/>
    </source>
</evidence>
<dbReference type="InterPro" id="IPR036925">
    <property type="entry name" value="TIF_IF2_dom3_sf"/>
</dbReference>
<feature type="region of interest" description="G-domain" evidence="8">
    <location>
        <begin position="364"/>
        <end position="512"/>
    </location>
</feature>
<keyword evidence="4 8" id="KW-0547">Nucleotide-binding</keyword>
<dbReference type="KEGG" id="rch:RUM_04360"/>
<feature type="binding site" evidence="8">
    <location>
        <begin position="416"/>
        <end position="420"/>
    </location>
    <ligand>
        <name>GTP</name>
        <dbReference type="ChEBI" id="CHEBI:37565"/>
    </ligand>
</feature>
<dbReference type="GO" id="GO:0003924">
    <property type="term" value="F:GTPase activity"/>
    <property type="evidence" value="ECO:0007669"/>
    <property type="project" value="UniProtKB-UniRule"/>
</dbReference>
<dbReference type="PROSITE" id="PS51722">
    <property type="entry name" value="G_TR_2"/>
    <property type="match status" value="1"/>
</dbReference>
<dbReference type="Pfam" id="PF04760">
    <property type="entry name" value="IF2_N"/>
    <property type="match status" value="2"/>
</dbReference>
<dbReference type="InterPro" id="IPR027417">
    <property type="entry name" value="P-loop_NTPase"/>
</dbReference>
<reference evidence="12" key="1">
    <citation type="submission" date="2010-03" db="EMBL/GenBank/DDBJ databases">
        <title>The genome sequence of Ruminococcus sp. 18P13.</title>
        <authorList>
            <consortium name="metaHIT consortium -- http://www.metahit.eu/"/>
            <person name="Pajon A."/>
            <person name="Turner K."/>
            <person name="Parkhill J."/>
            <person name="Bernalier A."/>
        </authorList>
    </citation>
    <scope>NUCLEOTIDE SEQUENCE [LARGE SCALE GENOMIC DNA]</scope>
    <source>
        <strain evidence="12">Type strain: 18P13</strain>
    </source>
</reference>
<comment type="subcellular location">
    <subcellularLocation>
        <location evidence="8">Cytoplasm</location>
    </subcellularLocation>
</comment>
<keyword evidence="3 8" id="KW-0396">Initiation factor</keyword>
<dbReference type="FunFam" id="2.40.30.10:FF:000007">
    <property type="entry name" value="Translation initiation factor IF-2"/>
    <property type="match status" value="1"/>
</dbReference>
<protein>
    <recommendedName>
        <fullName evidence="2 8">Translation initiation factor IF-2</fullName>
    </recommendedName>
</protein>
<comment type="similarity">
    <text evidence="1 8 9">Belongs to the TRAFAC class translation factor GTPase superfamily. Classic translation factor GTPase family. IF-2 subfamily.</text>
</comment>
<evidence type="ECO:0000259" key="11">
    <source>
        <dbReference type="PROSITE" id="PS51722"/>
    </source>
</evidence>
<dbReference type="FunFam" id="2.40.30.10:FF:000008">
    <property type="entry name" value="Translation initiation factor IF-2"/>
    <property type="match status" value="1"/>
</dbReference>
<feature type="compositionally biased region" description="Basic and acidic residues" evidence="10">
    <location>
        <begin position="215"/>
        <end position="224"/>
    </location>
</feature>
<feature type="compositionally biased region" description="Low complexity" evidence="10">
    <location>
        <begin position="244"/>
        <end position="256"/>
    </location>
</feature>
<evidence type="ECO:0000313" key="12">
    <source>
        <dbReference type="EMBL" id="CBL16668.1"/>
    </source>
</evidence>
<dbReference type="Gene3D" id="3.40.50.10050">
    <property type="entry name" value="Translation initiation factor IF- 2, domain 3"/>
    <property type="match status" value="1"/>
</dbReference>
<dbReference type="PANTHER" id="PTHR43381:SF5">
    <property type="entry name" value="TR-TYPE G DOMAIN-CONTAINING PROTEIN"/>
    <property type="match status" value="1"/>
</dbReference>
<dbReference type="InterPro" id="IPR044145">
    <property type="entry name" value="IF2_II"/>
</dbReference>
<dbReference type="NCBIfam" id="TIGR00231">
    <property type="entry name" value="small_GTP"/>
    <property type="match status" value="1"/>
</dbReference>
<name>D4LAM3_RUMC1</name>
<dbReference type="Pfam" id="PF22042">
    <property type="entry name" value="EF-G_D2"/>
    <property type="match status" value="1"/>
</dbReference>
<evidence type="ECO:0000256" key="2">
    <source>
        <dbReference type="ARBA" id="ARBA00020675"/>
    </source>
</evidence>
<dbReference type="Gene3D" id="3.40.50.300">
    <property type="entry name" value="P-loop containing nucleotide triphosphate hydrolases"/>
    <property type="match status" value="1"/>
</dbReference>
<dbReference type="InterPro" id="IPR000795">
    <property type="entry name" value="T_Tr_GTP-bd_dom"/>
</dbReference>
<evidence type="ECO:0000256" key="4">
    <source>
        <dbReference type="ARBA" id="ARBA00022741"/>
    </source>
</evidence>
<feature type="compositionally biased region" description="Basic and acidic residues" evidence="10">
    <location>
        <begin position="199"/>
        <end position="208"/>
    </location>
</feature>
<dbReference type="RefSeq" id="WP_015557575.1">
    <property type="nucleotide sequence ID" value="NC_021039.1"/>
</dbReference>
<dbReference type="InterPro" id="IPR005225">
    <property type="entry name" value="Small_GTP-bd"/>
</dbReference>
<evidence type="ECO:0000256" key="8">
    <source>
        <dbReference type="HAMAP-Rule" id="MF_00100"/>
    </source>
</evidence>
<keyword evidence="6 8" id="KW-0342">GTP-binding</keyword>
<dbReference type="FunFam" id="3.40.50.10050:FF:000001">
    <property type="entry name" value="Translation initiation factor IF-2"/>
    <property type="match status" value="1"/>
</dbReference>
<dbReference type="CDD" id="cd03702">
    <property type="entry name" value="IF2_mtIF2_II"/>
    <property type="match status" value="1"/>
</dbReference>
<dbReference type="EMBL" id="FP929052">
    <property type="protein sequence ID" value="CBL16668.1"/>
    <property type="molecule type" value="Genomic_DNA"/>
</dbReference>
<dbReference type="GO" id="GO:0005829">
    <property type="term" value="C:cytosol"/>
    <property type="evidence" value="ECO:0007669"/>
    <property type="project" value="TreeGrafter"/>
</dbReference>
<dbReference type="BioCyc" id="RCHA213810:RUM_RS02115-MONOMER"/>
<feature type="region of interest" description="Disordered" evidence="10">
    <location>
        <begin position="60"/>
        <end position="262"/>
    </location>
</feature>
<dbReference type="FunFam" id="3.40.50.300:FF:000019">
    <property type="entry name" value="Translation initiation factor IF-2"/>
    <property type="match status" value="1"/>
</dbReference>
<dbReference type="AlphaFoldDB" id="D4LAM3"/>
<dbReference type="Gene3D" id="1.10.10.2480">
    <property type="match status" value="1"/>
</dbReference>
<dbReference type="Pfam" id="PF11987">
    <property type="entry name" value="IF-2"/>
    <property type="match status" value="1"/>
</dbReference>
<evidence type="ECO:0000256" key="1">
    <source>
        <dbReference type="ARBA" id="ARBA00007733"/>
    </source>
</evidence>
<evidence type="ECO:0000256" key="3">
    <source>
        <dbReference type="ARBA" id="ARBA00022540"/>
    </source>
</evidence>
<dbReference type="SUPFAM" id="SSF50447">
    <property type="entry name" value="Translation proteins"/>
    <property type="match status" value="2"/>
</dbReference>
<proteinExistence type="inferred from homology"/>
<dbReference type="InterPro" id="IPR015760">
    <property type="entry name" value="TIF_IF2"/>
</dbReference>
<sequence length="860" mass="94487">MTKKIKLSDLAKDLNVPSQELIEALTKLDETKKKTGSSLTDQEVNYLLERYSQGNQVESFDAYYESRNDKPAEKPAPKLEEKPKRAAKSEPKKAAKPAPKPEAKPAAKQESKPAPKSEAKPAVKQENKPAPKSEAKPAAKQESKPAQKAKSVPDEARYAAAKEKTMSEAKPQKQQKPQKLQKSQPQQGQKIGSMSSESVIEKKQRTVDTRGSYVELDKYNERYEQIAPQNKHKENYSTKKQKINQKSQQRQKQQYSNKRETEAEKLRRLELERARKQQLKVMIPDSIMVSELATRLKVTVTDVIKKLMGLGVMATINQEIDFDTAALVAEELGAKVEKEVIVTIEERLIVDDEDDEGDLQERSPVVVVMGHVDHGKTSILDRIRHANVTASEAGGITQHIGAYQVNHGGKTITFLDTPGHEAFTAMRARGANITDIAILVVAADDGIMPQTVESINHAKAAGVSIIVAINKIDKEGADPERIKQELTEHELVCEEWGGDVICVPVSAKTGQGIDELLENILLVAEVKELKANPNRRAKGTVIEGRLDKGRGPIATLLVQNGTLHTGDVIIAGTAVGRVRVMTNFRGKVVKSAGPSVPVEITGLAEVPSAGDIFNAVADERLARELVEQRKHAAKEEQFKAYHKVTLDSLFSQIAEGEIKELPIIVKADVQGSVEAVKQSLEKLSNDEVRVKVIHGAVGAVSEGDVMLASASNAIIVGFNVRPDPVAAESAARDGVDIRLYRIIYDAIEEITTAMKGMLAPKFREVELGRAEVRQVYKISNVGTVAGCYVLSGKLTRNCEIRVVRDGIIVADDKIGSLKRFKDDAKEVTSGYECGVTLEKFADVKTGDIFEAFTMEEYRED</sequence>
<feature type="binding site" evidence="8">
    <location>
        <begin position="470"/>
        <end position="473"/>
    </location>
    <ligand>
        <name>GTP</name>
        <dbReference type="ChEBI" id="CHEBI:37565"/>
    </ligand>
</feature>
<dbReference type="SUPFAM" id="SSF52540">
    <property type="entry name" value="P-loop containing nucleoside triphosphate hydrolases"/>
    <property type="match status" value="1"/>
</dbReference>
<dbReference type="HOGENOM" id="CLU_006301_5_1_9"/>
<dbReference type="GO" id="GO:0005525">
    <property type="term" value="F:GTP binding"/>
    <property type="evidence" value="ECO:0007669"/>
    <property type="project" value="UniProtKB-KW"/>
</dbReference>
<dbReference type="InterPro" id="IPR053905">
    <property type="entry name" value="EF-G-like_DII"/>
</dbReference>
<keyword evidence="8" id="KW-0963">Cytoplasm</keyword>
<organism evidence="12 13">
    <name type="scientific">Ruminococcus champanellensis (strain DSM 18848 / JCM 17042 / KCTC 15320 / 18P13)</name>
    <dbReference type="NCBI Taxonomy" id="213810"/>
    <lineage>
        <taxon>Bacteria</taxon>
        <taxon>Bacillati</taxon>
        <taxon>Bacillota</taxon>
        <taxon>Clostridia</taxon>
        <taxon>Eubacteriales</taxon>
        <taxon>Oscillospiraceae</taxon>
        <taxon>Ruminococcus</taxon>
    </lineage>
</organism>
<feature type="compositionally biased region" description="Basic and acidic residues" evidence="10">
    <location>
        <begin position="64"/>
        <end position="171"/>
    </location>
</feature>
<feature type="binding site" evidence="8">
    <location>
        <begin position="370"/>
        <end position="377"/>
    </location>
    <ligand>
        <name>GTP</name>
        <dbReference type="ChEBI" id="CHEBI:37565"/>
    </ligand>
</feature>
<dbReference type="Pfam" id="PF00009">
    <property type="entry name" value="GTP_EFTU"/>
    <property type="match status" value="1"/>
</dbReference>
<dbReference type="GO" id="GO:0003743">
    <property type="term" value="F:translation initiation factor activity"/>
    <property type="evidence" value="ECO:0007669"/>
    <property type="project" value="UniProtKB-UniRule"/>
</dbReference>
<comment type="function">
    <text evidence="7 8 9">One of the essential components for the initiation of protein synthesis. Protects formylmethionyl-tRNA from spontaneous hydrolysis and promotes its binding to the 30S ribosomal subunits. Also involved in the hydrolysis of GTP during the formation of the 70S ribosomal complex.</text>
</comment>
<dbReference type="InterPro" id="IPR009000">
    <property type="entry name" value="Transl_B-barrel_sf"/>
</dbReference>
<dbReference type="PANTHER" id="PTHR43381">
    <property type="entry name" value="TRANSLATION INITIATION FACTOR IF-2-RELATED"/>
    <property type="match status" value="1"/>
</dbReference>